<evidence type="ECO:0000256" key="1">
    <source>
        <dbReference type="SAM" id="MobiDB-lite"/>
    </source>
</evidence>
<dbReference type="AlphaFoldDB" id="A0A0A9GTZ4"/>
<proteinExistence type="predicted"/>
<feature type="region of interest" description="Disordered" evidence="1">
    <location>
        <begin position="1"/>
        <end position="25"/>
    </location>
</feature>
<protein>
    <submittedName>
        <fullName evidence="2">Uncharacterized protein</fullName>
    </submittedName>
</protein>
<sequence>MPGLLDTRPFTHPSLHSQSGHPQFVHQRNMNDVLTEMRKKEGKQGLDRFGLGEKKKK</sequence>
<organism evidence="2">
    <name type="scientific">Arundo donax</name>
    <name type="common">Giant reed</name>
    <name type="synonym">Donax arundinaceus</name>
    <dbReference type="NCBI Taxonomy" id="35708"/>
    <lineage>
        <taxon>Eukaryota</taxon>
        <taxon>Viridiplantae</taxon>
        <taxon>Streptophyta</taxon>
        <taxon>Embryophyta</taxon>
        <taxon>Tracheophyta</taxon>
        <taxon>Spermatophyta</taxon>
        <taxon>Magnoliopsida</taxon>
        <taxon>Liliopsida</taxon>
        <taxon>Poales</taxon>
        <taxon>Poaceae</taxon>
        <taxon>PACMAD clade</taxon>
        <taxon>Arundinoideae</taxon>
        <taxon>Arundineae</taxon>
        <taxon>Arundo</taxon>
    </lineage>
</organism>
<reference evidence="2" key="2">
    <citation type="journal article" date="2015" name="Data Brief">
        <title>Shoot transcriptome of the giant reed, Arundo donax.</title>
        <authorList>
            <person name="Barrero R.A."/>
            <person name="Guerrero F.D."/>
            <person name="Moolhuijzen P."/>
            <person name="Goolsby J.A."/>
            <person name="Tidwell J."/>
            <person name="Bellgard S.E."/>
            <person name="Bellgard M.I."/>
        </authorList>
    </citation>
    <scope>NUCLEOTIDE SEQUENCE</scope>
    <source>
        <tissue evidence="2">Shoot tissue taken approximately 20 cm above the soil surface</tissue>
    </source>
</reference>
<name>A0A0A9GTZ4_ARUDO</name>
<dbReference type="EMBL" id="GBRH01169396">
    <property type="protein sequence ID" value="JAE28500.1"/>
    <property type="molecule type" value="Transcribed_RNA"/>
</dbReference>
<feature type="compositionally biased region" description="Polar residues" evidence="1">
    <location>
        <begin position="14"/>
        <end position="25"/>
    </location>
</feature>
<accession>A0A0A9GTZ4</accession>
<evidence type="ECO:0000313" key="2">
    <source>
        <dbReference type="EMBL" id="JAE28500.1"/>
    </source>
</evidence>
<reference evidence="2" key="1">
    <citation type="submission" date="2014-09" db="EMBL/GenBank/DDBJ databases">
        <authorList>
            <person name="Magalhaes I.L.F."/>
            <person name="Oliveira U."/>
            <person name="Santos F.R."/>
            <person name="Vidigal T.H.D.A."/>
            <person name="Brescovit A.D."/>
            <person name="Santos A.J."/>
        </authorList>
    </citation>
    <scope>NUCLEOTIDE SEQUENCE</scope>
    <source>
        <tissue evidence="2">Shoot tissue taken approximately 20 cm above the soil surface</tissue>
    </source>
</reference>